<feature type="transmembrane region" description="Helical" evidence="2">
    <location>
        <begin position="386"/>
        <end position="404"/>
    </location>
</feature>
<accession>A0A8J5HEN6</accession>
<keyword evidence="2" id="KW-1133">Transmembrane helix</keyword>
<evidence type="ECO:0000256" key="3">
    <source>
        <dbReference type="SAM" id="SignalP"/>
    </source>
</evidence>
<feature type="signal peptide" evidence="3">
    <location>
        <begin position="1"/>
        <end position="25"/>
    </location>
</feature>
<keyword evidence="3" id="KW-0732">Signal</keyword>
<evidence type="ECO:0000256" key="2">
    <source>
        <dbReference type="SAM" id="Phobius"/>
    </source>
</evidence>
<evidence type="ECO:0000256" key="1">
    <source>
        <dbReference type="SAM" id="MobiDB-lite"/>
    </source>
</evidence>
<name>A0A8J5HEN6_ZINOF</name>
<proteinExistence type="predicted"/>
<feature type="transmembrane region" description="Helical" evidence="2">
    <location>
        <begin position="362"/>
        <end position="379"/>
    </location>
</feature>
<protein>
    <submittedName>
        <fullName evidence="4">Uncharacterized protein</fullName>
    </submittedName>
</protein>
<evidence type="ECO:0000313" key="5">
    <source>
        <dbReference type="Proteomes" id="UP000734854"/>
    </source>
</evidence>
<keyword evidence="2" id="KW-0472">Membrane</keyword>
<keyword evidence="5" id="KW-1185">Reference proteome</keyword>
<sequence length="689" mass="80210">MFHRMPFCARATVARRLSILLLAAASSPSRVGRFTATFSPLALNLGDSFGAVLQRIKDDSQSWEVVLSWDIQSYVSQAFLYVSSRKRLFVMVDNRPWSVNKQSKSTRIWQLMVTKYRMSPFMNTRAAQKTLAVGFKDDRNDDYESYFGKLKKGKRWLPLVDSSKLQEKYFHAVMSLNQSLHGFIVFEVAWKDVHGINYLNELQTDTYLALEVRTMRKWEFFDPEHASSCITLWFSECISETQPLKDFLKKLSDFDQQSSSCQSPTNQEVSSLDDPFEDNFLDVQEVPFAVGDLINGELCDRENADEKKPLVRMGKEDDASISPAHYSDTLILFRFNDSLLPFKLNQIIMSDIRLLTLLESGLPSWVIFFQSYPLFCYIYRPWMRLLVRTVHILISLVTVLVGFYDLYKNVPLLKATAARLCGPFFDWIETWDMVTRLRYLGTMFFLQNIQRSLNWLLLMARTTKALVAVISKPLLCPLGEIIEFISPLLNIFVEISEFFYSTVWSVVNLIYTMVTVFAEVFLRPFELVYNYLHTTATLLLPIFGCIWEIFLFPVRCSVTFATCALSLVTKIYYLLKDIWETISSTFEFSFLSETEQSSFDSSALKDLWNDLFSQVFRAIRSIINGFAAFFISCNRHRLSLYNHICALPQHLTHSVDVTWHRHRLYHRHRDAHDPKRSNKEPYHECDHCK</sequence>
<dbReference type="Proteomes" id="UP000734854">
    <property type="component" value="Unassembled WGS sequence"/>
</dbReference>
<comment type="caution">
    <text evidence="4">The sequence shown here is derived from an EMBL/GenBank/DDBJ whole genome shotgun (WGS) entry which is preliminary data.</text>
</comment>
<feature type="region of interest" description="Disordered" evidence="1">
    <location>
        <begin position="670"/>
        <end position="689"/>
    </location>
</feature>
<organism evidence="4 5">
    <name type="scientific">Zingiber officinale</name>
    <name type="common">Ginger</name>
    <name type="synonym">Amomum zingiber</name>
    <dbReference type="NCBI Taxonomy" id="94328"/>
    <lineage>
        <taxon>Eukaryota</taxon>
        <taxon>Viridiplantae</taxon>
        <taxon>Streptophyta</taxon>
        <taxon>Embryophyta</taxon>
        <taxon>Tracheophyta</taxon>
        <taxon>Spermatophyta</taxon>
        <taxon>Magnoliopsida</taxon>
        <taxon>Liliopsida</taxon>
        <taxon>Zingiberales</taxon>
        <taxon>Zingiberaceae</taxon>
        <taxon>Zingiber</taxon>
    </lineage>
</organism>
<dbReference type="PANTHER" id="PTHR34553">
    <property type="entry name" value="OS05G0597400 PROTEIN"/>
    <property type="match status" value="1"/>
</dbReference>
<feature type="transmembrane region" description="Helical" evidence="2">
    <location>
        <begin position="529"/>
        <end position="552"/>
    </location>
</feature>
<dbReference type="PANTHER" id="PTHR34553:SF2">
    <property type="entry name" value="(WILD MALAYSIAN BANANA) HYPOTHETICAL PROTEIN"/>
    <property type="match status" value="1"/>
</dbReference>
<feature type="transmembrane region" description="Helical" evidence="2">
    <location>
        <begin position="498"/>
        <end position="522"/>
    </location>
</feature>
<dbReference type="EMBL" id="JACMSC010000005">
    <property type="protein sequence ID" value="KAG6520373.1"/>
    <property type="molecule type" value="Genomic_DNA"/>
</dbReference>
<reference evidence="4 5" key="1">
    <citation type="submission" date="2020-08" db="EMBL/GenBank/DDBJ databases">
        <title>Plant Genome Project.</title>
        <authorList>
            <person name="Zhang R.-G."/>
        </authorList>
    </citation>
    <scope>NUCLEOTIDE SEQUENCE [LARGE SCALE GENOMIC DNA]</scope>
    <source>
        <tissue evidence="4">Rhizome</tissue>
    </source>
</reference>
<dbReference type="AlphaFoldDB" id="A0A8J5HEN6"/>
<feature type="chain" id="PRO_5035150921" evidence="3">
    <location>
        <begin position="26"/>
        <end position="689"/>
    </location>
</feature>
<keyword evidence="2" id="KW-0812">Transmembrane</keyword>
<gene>
    <name evidence="4" type="ORF">ZIOFF_017422</name>
</gene>
<evidence type="ECO:0000313" key="4">
    <source>
        <dbReference type="EMBL" id="KAG6520373.1"/>
    </source>
</evidence>